<dbReference type="EMBL" id="VBUI01000003">
    <property type="protein sequence ID" value="TLF53072.1"/>
    <property type="molecule type" value="Genomic_DNA"/>
</dbReference>
<protein>
    <recommendedName>
        <fullName evidence="1">DNA-binding domain-containing protein</fullName>
    </recommendedName>
</protein>
<name>A0A5R8MLJ3_9GAMM</name>
<organism evidence="2 3">
    <name type="scientific">Halomonas urmiana</name>
    <dbReference type="NCBI Taxonomy" id="490901"/>
    <lineage>
        <taxon>Bacteria</taxon>
        <taxon>Pseudomonadati</taxon>
        <taxon>Pseudomonadota</taxon>
        <taxon>Gammaproteobacteria</taxon>
        <taxon>Oceanospirillales</taxon>
        <taxon>Halomonadaceae</taxon>
        <taxon>Halomonas</taxon>
    </lineage>
</organism>
<dbReference type="RefSeq" id="WP_138179363.1">
    <property type="nucleotide sequence ID" value="NZ_VBUI01000003.1"/>
</dbReference>
<gene>
    <name evidence="2" type="ORF">FEI13_02945</name>
</gene>
<sequence>MNTHKNVRLTPHGRALLVQRVVEGGLRPTEVAQAQASV</sequence>
<evidence type="ECO:0000313" key="3">
    <source>
        <dbReference type="Proteomes" id="UP000306973"/>
    </source>
</evidence>
<dbReference type="AlphaFoldDB" id="A0A5R8MLJ3"/>
<evidence type="ECO:0000313" key="2">
    <source>
        <dbReference type="EMBL" id="TLF53072.1"/>
    </source>
</evidence>
<proteinExistence type="predicted"/>
<accession>A0A5R8MLJ3</accession>
<dbReference type="Pfam" id="PF13011">
    <property type="entry name" value="LZ_Tnp_IS481"/>
    <property type="match status" value="1"/>
</dbReference>
<dbReference type="Proteomes" id="UP000306973">
    <property type="component" value="Unassembled WGS sequence"/>
</dbReference>
<comment type="caution">
    <text evidence="2">The sequence shown here is derived from an EMBL/GenBank/DDBJ whole genome shotgun (WGS) entry which is preliminary data.</text>
</comment>
<dbReference type="OrthoDB" id="9774685at2"/>
<feature type="domain" description="DNA-binding" evidence="1">
    <location>
        <begin position="1"/>
        <end position="34"/>
    </location>
</feature>
<reference evidence="2 3" key="1">
    <citation type="journal article" date="2007" name="Int. J. Syst. Evol. Microbiol.">
        <title>Halomonas saccharevitans sp. nov., Halomonas arcis sp. nov. and Halomonas subterranea sp. nov., halophilic bacteria isolated from hypersaline environments of China.</title>
        <authorList>
            <person name="Xu X.W."/>
            <person name="Wu Y.H."/>
            <person name="Zhou Z."/>
            <person name="Wang C.S."/>
            <person name="Zhou Y.G."/>
            <person name="Zhang H.B."/>
            <person name="Wang Y."/>
            <person name="Wu M."/>
        </authorList>
    </citation>
    <scope>NUCLEOTIDE SEQUENCE [LARGE SCALE GENOMIC DNA]</scope>
    <source>
        <strain evidence="2 3">TBZ3</strain>
    </source>
</reference>
<dbReference type="InterPro" id="IPR024967">
    <property type="entry name" value="DNA-bd_IS481-type"/>
</dbReference>
<evidence type="ECO:0000259" key="1">
    <source>
        <dbReference type="Pfam" id="PF13011"/>
    </source>
</evidence>
<keyword evidence="3" id="KW-1185">Reference proteome</keyword>